<dbReference type="RefSeq" id="WP_229871290.1">
    <property type="nucleotide sequence ID" value="NZ_BMSA01000054.1"/>
</dbReference>
<protein>
    <submittedName>
        <fullName evidence="1">Uncharacterized protein</fullName>
    </submittedName>
</protein>
<gene>
    <name evidence="1" type="ORF">GCM10010226_88750</name>
</gene>
<evidence type="ECO:0000313" key="1">
    <source>
        <dbReference type="EMBL" id="GGT97573.1"/>
    </source>
</evidence>
<comment type="caution">
    <text evidence="1">The sequence shown here is derived from an EMBL/GenBank/DDBJ whole genome shotgun (WGS) entry which is preliminary data.</text>
</comment>
<evidence type="ECO:0000313" key="2">
    <source>
        <dbReference type="Proteomes" id="UP000646776"/>
    </source>
</evidence>
<name>A0A918M1L2_9ACTN</name>
<dbReference type="EMBL" id="BMSA01000054">
    <property type="protein sequence ID" value="GGT97573.1"/>
    <property type="molecule type" value="Genomic_DNA"/>
</dbReference>
<dbReference type="Proteomes" id="UP000646776">
    <property type="component" value="Unassembled WGS sequence"/>
</dbReference>
<organism evidence="1 2">
    <name type="scientific">Streptomyces phaeofaciens</name>
    <dbReference type="NCBI Taxonomy" id="68254"/>
    <lineage>
        <taxon>Bacteria</taxon>
        <taxon>Bacillati</taxon>
        <taxon>Actinomycetota</taxon>
        <taxon>Actinomycetes</taxon>
        <taxon>Kitasatosporales</taxon>
        <taxon>Streptomycetaceae</taxon>
        <taxon>Streptomyces</taxon>
    </lineage>
</organism>
<sequence>MPQRGVEIQTAVEKGIRDSCALASAATLVDTTGADSFSTFLSSGQWEEFRQVAEDRRLSFIQGLAQSVQLWLDTCPAPDFERPSLTRRMIVCNQKGGVPPPPLPSARP</sequence>
<reference evidence="1" key="1">
    <citation type="journal article" date="2014" name="Int. J. Syst. Evol. Microbiol.">
        <title>Complete genome sequence of Corynebacterium casei LMG S-19264T (=DSM 44701T), isolated from a smear-ripened cheese.</title>
        <authorList>
            <consortium name="US DOE Joint Genome Institute (JGI-PGF)"/>
            <person name="Walter F."/>
            <person name="Albersmeier A."/>
            <person name="Kalinowski J."/>
            <person name="Ruckert C."/>
        </authorList>
    </citation>
    <scope>NUCLEOTIDE SEQUENCE</scope>
    <source>
        <strain evidence="1">JCM 4125</strain>
    </source>
</reference>
<proteinExistence type="predicted"/>
<reference evidence="1" key="2">
    <citation type="submission" date="2020-09" db="EMBL/GenBank/DDBJ databases">
        <authorList>
            <person name="Sun Q."/>
            <person name="Ohkuma M."/>
        </authorList>
    </citation>
    <scope>NUCLEOTIDE SEQUENCE</scope>
    <source>
        <strain evidence="1">JCM 4125</strain>
    </source>
</reference>
<accession>A0A918M1L2</accession>
<dbReference type="AlphaFoldDB" id="A0A918M1L2"/>
<keyword evidence="2" id="KW-1185">Reference proteome</keyword>